<proteinExistence type="inferred from homology"/>
<feature type="region of interest" description="Disordered" evidence="10">
    <location>
        <begin position="31"/>
        <end position="51"/>
    </location>
</feature>
<keyword evidence="7 8" id="KW-1015">Disulfide bond</keyword>
<keyword evidence="6 8" id="KW-0722">Serine protease inhibitor</keyword>
<evidence type="ECO:0000256" key="10">
    <source>
        <dbReference type="SAM" id="MobiDB-lite"/>
    </source>
</evidence>
<sequence precursor="true">MRSIARAAACGTVLALSSLLLTGAAGAAQTEAPGGGASIGGVPAPGTSPTGAESLYAPSALVLTVTDGADHKSGTVRRAVTLSCAPTPSGSHPDAVGACAELKENGAKFDSITTSGTNRVCTKEWEPVTVTADGVWEGKRVAYVHTFSNSCAMNGGRGAVFTF</sequence>
<dbReference type="PRINTS" id="PR00294">
    <property type="entry name" value="SSBTLNINHBTR"/>
</dbReference>
<feature type="signal peptide" evidence="8">
    <location>
        <begin position="1"/>
        <end position="27"/>
    </location>
</feature>
<evidence type="ECO:0000313" key="12">
    <source>
        <dbReference type="EMBL" id="WUX56802.1"/>
    </source>
</evidence>
<evidence type="ECO:0000256" key="6">
    <source>
        <dbReference type="ARBA" id="ARBA00022900"/>
    </source>
</evidence>
<dbReference type="EMBL" id="CP109495">
    <property type="protein sequence ID" value="WUX56802.1"/>
    <property type="molecule type" value="Genomic_DNA"/>
</dbReference>
<dbReference type="HAMAP" id="MF_00778">
    <property type="entry name" value="SSI"/>
    <property type="match status" value="1"/>
</dbReference>
<dbReference type="InterPro" id="IPR000691">
    <property type="entry name" value="Prot_inh_I16_SSI"/>
</dbReference>
<protein>
    <recommendedName>
        <fullName evidence="8">Probable subtilase-type protease inhibitor</fullName>
    </recommendedName>
</protein>
<dbReference type="SUPFAM" id="SSF55399">
    <property type="entry name" value="Subtilisin inhibitor"/>
    <property type="match status" value="1"/>
</dbReference>
<dbReference type="InterPro" id="IPR036819">
    <property type="entry name" value="Subtilisin_inhibitor-like_sf"/>
</dbReference>
<comment type="subcellular location">
    <subcellularLocation>
        <location evidence="1 8">Secreted</location>
    </subcellularLocation>
</comment>
<feature type="domain" description="Subtilisin inhibitor" evidence="11">
    <location>
        <begin position="57"/>
        <end position="149"/>
    </location>
</feature>
<evidence type="ECO:0000256" key="8">
    <source>
        <dbReference type="HAMAP-Rule" id="MF_00778"/>
    </source>
</evidence>
<dbReference type="InterPro" id="IPR020054">
    <property type="entry name" value="Prot_inh_SSI_I16_CS"/>
</dbReference>
<evidence type="ECO:0000256" key="2">
    <source>
        <dbReference type="ARBA" id="ARBA00010472"/>
    </source>
</evidence>
<evidence type="ECO:0000256" key="1">
    <source>
        <dbReference type="ARBA" id="ARBA00004613"/>
    </source>
</evidence>
<feature type="disulfide bond" evidence="8">
    <location>
        <begin position="84"/>
        <end position="99"/>
    </location>
</feature>
<gene>
    <name evidence="8" type="primary">sti</name>
    <name evidence="12" type="ORF">OG442_37655</name>
</gene>
<feature type="site" description="Reactive bond" evidence="8">
    <location>
        <begin position="123"/>
        <end position="124"/>
    </location>
</feature>
<reference evidence="12" key="1">
    <citation type="submission" date="2022-10" db="EMBL/GenBank/DDBJ databases">
        <title>The complete genomes of actinobacterial strains from the NBC collection.</title>
        <authorList>
            <person name="Joergensen T.S."/>
            <person name="Alvarez Arevalo M."/>
            <person name="Sterndorff E.B."/>
            <person name="Faurdal D."/>
            <person name="Vuksanovic O."/>
            <person name="Mourched A.-S."/>
            <person name="Charusanti P."/>
            <person name="Shaw S."/>
            <person name="Blin K."/>
            <person name="Weber T."/>
        </authorList>
    </citation>
    <scope>NUCLEOTIDE SEQUENCE</scope>
    <source>
        <strain evidence="12">NBC_01432</strain>
    </source>
</reference>
<dbReference type="Gene3D" id="3.30.350.10">
    <property type="entry name" value="Subtilisin inhibitor-like"/>
    <property type="match status" value="1"/>
</dbReference>
<keyword evidence="8" id="KW-0732">Signal</keyword>
<dbReference type="RefSeq" id="WP_329081738.1">
    <property type="nucleotide sequence ID" value="NZ_CP109421.1"/>
</dbReference>
<feature type="chain" id="PRO_5044919355" description="Probable subtilase-type protease inhibitor" evidence="8">
    <location>
        <begin position="28"/>
        <end position="163"/>
    </location>
</feature>
<name>A0ABZ2ADL3_STRNV</name>
<comment type="function">
    <text evidence="8">Strong inhibitor of bacterial serine proteases such as subtilisin.</text>
</comment>
<dbReference type="Proteomes" id="UP001432209">
    <property type="component" value="Chromosome"/>
</dbReference>
<evidence type="ECO:0000256" key="4">
    <source>
        <dbReference type="ARBA" id="ARBA00022525"/>
    </source>
</evidence>
<dbReference type="InterPro" id="IPR023549">
    <property type="entry name" value="Subtilisin_inhibitor"/>
</dbReference>
<dbReference type="PROSITE" id="PS00999">
    <property type="entry name" value="SSI"/>
    <property type="match status" value="1"/>
</dbReference>
<dbReference type="Pfam" id="PF00720">
    <property type="entry name" value="SSI"/>
    <property type="match status" value="1"/>
</dbReference>
<organism evidence="12 13">
    <name type="scientific">Streptomyces niveus</name>
    <name type="common">Streptomyces spheroides</name>
    <dbReference type="NCBI Taxonomy" id="193462"/>
    <lineage>
        <taxon>Bacteria</taxon>
        <taxon>Bacillati</taxon>
        <taxon>Actinomycetota</taxon>
        <taxon>Actinomycetes</taxon>
        <taxon>Kitasatosporales</taxon>
        <taxon>Streptomycetaceae</taxon>
        <taxon>Streptomyces</taxon>
    </lineage>
</organism>
<evidence type="ECO:0000256" key="3">
    <source>
        <dbReference type="ARBA" id="ARBA00011738"/>
    </source>
</evidence>
<evidence type="ECO:0000256" key="5">
    <source>
        <dbReference type="ARBA" id="ARBA00022690"/>
    </source>
</evidence>
<evidence type="ECO:0000313" key="13">
    <source>
        <dbReference type="Proteomes" id="UP001432209"/>
    </source>
</evidence>
<dbReference type="GeneID" id="91339945"/>
<feature type="disulfide bond" evidence="8">
    <location>
        <begin position="121"/>
        <end position="151"/>
    </location>
</feature>
<evidence type="ECO:0000256" key="7">
    <source>
        <dbReference type="ARBA" id="ARBA00023157"/>
    </source>
</evidence>
<evidence type="ECO:0000256" key="9">
    <source>
        <dbReference type="RuleBase" id="RU003471"/>
    </source>
</evidence>
<accession>A0ABZ2ADL3</accession>
<evidence type="ECO:0000259" key="11">
    <source>
        <dbReference type="Pfam" id="PF00720"/>
    </source>
</evidence>
<keyword evidence="13" id="KW-1185">Reference proteome</keyword>
<keyword evidence="5 8" id="KW-0646">Protease inhibitor</keyword>
<keyword evidence="4 8" id="KW-0964">Secreted</keyword>
<comment type="subunit">
    <text evidence="3 8">Homodimer.</text>
</comment>
<comment type="similarity">
    <text evidence="2 8 9">Belongs to the protease inhibitor I16 (SSI) family.</text>
</comment>